<keyword evidence="2" id="KW-1185">Reference proteome</keyword>
<reference evidence="2" key="1">
    <citation type="journal article" date="2011" name="Nature">
        <title>Genome sequence and analysis of the tuber crop potato.</title>
        <authorList>
            <consortium name="The Potato Genome Sequencing Consortium"/>
        </authorList>
    </citation>
    <scope>NUCLEOTIDE SEQUENCE [LARGE SCALE GENOMIC DNA]</scope>
    <source>
        <strain evidence="2">cv. DM1-3 516 R44</strain>
    </source>
</reference>
<dbReference type="AlphaFoldDB" id="M1D7I2"/>
<evidence type="ECO:0000313" key="2">
    <source>
        <dbReference type="Proteomes" id="UP000011115"/>
    </source>
</evidence>
<reference evidence="1" key="2">
    <citation type="submission" date="2015-06" db="UniProtKB">
        <authorList>
            <consortium name="EnsemblPlants"/>
        </authorList>
    </citation>
    <scope>IDENTIFICATION</scope>
    <source>
        <strain evidence="1">DM1-3 516 R44</strain>
    </source>
</reference>
<accession>M1D7I2</accession>
<dbReference type="EnsemblPlants" id="PGSC0003DMT400084167">
    <property type="protein sequence ID" value="PGSC0003DMT400084167"/>
    <property type="gene ID" value="PGSC0003DMG400033855"/>
</dbReference>
<organism evidence="1 2">
    <name type="scientific">Solanum tuberosum</name>
    <name type="common">Potato</name>
    <dbReference type="NCBI Taxonomy" id="4113"/>
    <lineage>
        <taxon>Eukaryota</taxon>
        <taxon>Viridiplantae</taxon>
        <taxon>Streptophyta</taxon>
        <taxon>Embryophyta</taxon>
        <taxon>Tracheophyta</taxon>
        <taxon>Spermatophyta</taxon>
        <taxon>Magnoliopsida</taxon>
        <taxon>eudicotyledons</taxon>
        <taxon>Gunneridae</taxon>
        <taxon>Pentapetalae</taxon>
        <taxon>asterids</taxon>
        <taxon>lamiids</taxon>
        <taxon>Solanales</taxon>
        <taxon>Solanaceae</taxon>
        <taxon>Solanoideae</taxon>
        <taxon>Solaneae</taxon>
        <taxon>Solanum</taxon>
    </lineage>
</organism>
<dbReference type="ExpressionAtlas" id="M1D7I2">
    <property type="expression patterns" value="baseline"/>
</dbReference>
<proteinExistence type="predicted"/>
<protein>
    <submittedName>
        <fullName evidence="1">Ppx-GppA phosphatase protein (Exopolyphosphatase)</fullName>
    </submittedName>
</protein>
<sequence>MVSPLFSLKNIQNVKTDDIFVSFQLIALLVRHHRKKLPECDHVVPEELTEEVSYCYFLCAIQTNTH</sequence>
<dbReference type="Gramene" id="PGSC0003DMT400084167">
    <property type="protein sequence ID" value="PGSC0003DMT400084167"/>
    <property type="gene ID" value="PGSC0003DMG400033855"/>
</dbReference>
<evidence type="ECO:0000313" key="1">
    <source>
        <dbReference type="EnsemblPlants" id="PGSC0003DMT400084167"/>
    </source>
</evidence>
<name>M1D7I2_SOLTU</name>
<dbReference type="HOGENOM" id="CLU_2836158_0_0_1"/>
<dbReference type="Proteomes" id="UP000011115">
    <property type="component" value="Unassembled WGS sequence"/>
</dbReference>